<sequence length="412" mass="47491">MTGVRPPNLLHLPLDILLRISKYLSFADLWYLATCSHHCKTLAQQIIWHRYHIDLSKRQLHAFDHTVYAALAYVSRHGYKNNNSVDYSITQSVANRLVVEIYDRTPSNNWEHCLDFFLDKTLGIIIDHVFLDPLLDIVPKHSSITDICPTKTALSCTDTTEYHHDLLSPEFHPTRMGHLMTSFLTTLYPTLIALFEAEPTGEIHHRLLLNHINRHLDNLTFRYHSHHKRSLLLITSPRSAQSAAAAVQHQNQILRLNFRILIRLIGTLVQTDLLSANDLDIITRQRVQLFFLTSTSNTHEEEGYPRKKKARYMRSCKLPKDQVTLYESLKKHATQYCWQLWLEEIEFQMEVFLDLTRAVLLLQEQTSHSRADLNVVSTMLDDTVSALITTRSSESSFILPASSNSNSKATTV</sequence>
<name>A0A1C7NR93_9FUNG</name>
<dbReference type="EMBL" id="LUGH01000009">
    <property type="protein sequence ID" value="OBZ91538.1"/>
    <property type="molecule type" value="Genomic_DNA"/>
</dbReference>
<evidence type="ECO:0000313" key="3">
    <source>
        <dbReference type="Proteomes" id="UP000093000"/>
    </source>
</evidence>
<feature type="domain" description="F-box" evidence="1">
    <location>
        <begin position="6"/>
        <end position="51"/>
    </location>
</feature>
<dbReference type="InterPro" id="IPR036047">
    <property type="entry name" value="F-box-like_dom_sf"/>
</dbReference>
<dbReference type="PROSITE" id="PS50181">
    <property type="entry name" value="FBOX"/>
    <property type="match status" value="1"/>
</dbReference>
<dbReference type="SUPFAM" id="SSF81383">
    <property type="entry name" value="F-box domain"/>
    <property type="match status" value="1"/>
</dbReference>
<gene>
    <name evidence="2" type="ORF">A0J61_00411</name>
</gene>
<accession>A0A1C7NR93</accession>
<dbReference type="InterPro" id="IPR001810">
    <property type="entry name" value="F-box_dom"/>
</dbReference>
<dbReference type="Proteomes" id="UP000093000">
    <property type="component" value="Unassembled WGS sequence"/>
</dbReference>
<comment type="caution">
    <text evidence="2">The sequence shown here is derived from an EMBL/GenBank/DDBJ whole genome shotgun (WGS) entry which is preliminary data.</text>
</comment>
<reference evidence="2 3" key="1">
    <citation type="submission" date="2016-03" db="EMBL/GenBank/DDBJ databases">
        <title>Choanephora cucurbitarum.</title>
        <authorList>
            <person name="Min B."/>
            <person name="Park H."/>
            <person name="Park J.-H."/>
            <person name="Shin H.-D."/>
            <person name="Choi I.-G."/>
        </authorList>
    </citation>
    <scope>NUCLEOTIDE SEQUENCE [LARGE SCALE GENOMIC DNA]</scope>
    <source>
        <strain evidence="2 3">KUS-F28377</strain>
    </source>
</reference>
<dbReference type="InParanoid" id="A0A1C7NR93"/>
<evidence type="ECO:0000259" key="1">
    <source>
        <dbReference type="PROSITE" id="PS50181"/>
    </source>
</evidence>
<dbReference type="AlphaFoldDB" id="A0A1C7NR93"/>
<protein>
    <recommendedName>
        <fullName evidence="1">F-box domain-containing protein</fullName>
    </recommendedName>
</protein>
<keyword evidence="3" id="KW-1185">Reference proteome</keyword>
<organism evidence="2 3">
    <name type="scientific">Choanephora cucurbitarum</name>
    <dbReference type="NCBI Taxonomy" id="101091"/>
    <lineage>
        <taxon>Eukaryota</taxon>
        <taxon>Fungi</taxon>
        <taxon>Fungi incertae sedis</taxon>
        <taxon>Mucoromycota</taxon>
        <taxon>Mucoromycotina</taxon>
        <taxon>Mucoromycetes</taxon>
        <taxon>Mucorales</taxon>
        <taxon>Mucorineae</taxon>
        <taxon>Choanephoraceae</taxon>
        <taxon>Choanephoroideae</taxon>
        <taxon>Choanephora</taxon>
    </lineage>
</organism>
<dbReference type="OrthoDB" id="2268867at2759"/>
<evidence type="ECO:0000313" key="2">
    <source>
        <dbReference type="EMBL" id="OBZ91538.1"/>
    </source>
</evidence>
<proteinExistence type="predicted"/>
<dbReference type="STRING" id="101091.A0A1C7NR93"/>
<dbReference type="Pfam" id="PF00646">
    <property type="entry name" value="F-box"/>
    <property type="match status" value="1"/>
</dbReference>